<reference evidence="4 5" key="1">
    <citation type="submission" date="2024-01" db="EMBL/GenBank/DDBJ databases">
        <authorList>
            <person name="Waweru B."/>
        </authorList>
    </citation>
    <scope>NUCLEOTIDE SEQUENCE [LARGE SCALE GENOMIC DNA]</scope>
</reference>
<evidence type="ECO:0000256" key="1">
    <source>
        <dbReference type="ARBA" id="ARBA00010733"/>
    </source>
</evidence>
<sequence>MSQEQPRRPQYDQDPVKYGDVFDVHGELASKPILPKDAATMQAAENQVLGETPRGGPASVMQSAATVNVRTGLVDPDEPSDVVRNQGMVVSDKSFGGDRVITETIGGQVVAKYIEPTVPMTSPGLALDRDAMTIGEALEATARSAAGDKPVDQSDAAAIQAAEMRATGTYEVLPGGVAAQAQSAANRNPRAKDEKDKITLSDVLGDATSKLPADRVATREDAEGVIEAEVRNKPDMCTTRGGVADSVAAAARLNQNPMI</sequence>
<organism evidence="4 5">
    <name type="scientific">Dovyalis caffra</name>
    <dbReference type="NCBI Taxonomy" id="77055"/>
    <lineage>
        <taxon>Eukaryota</taxon>
        <taxon>Viridiplantae</taxon>
        <taxon>Streptophyta</taxon>
        <taxon>Embryophyta</taxon>
        <taxon>Tracheophyta</taxon>
        <taxon>Spermatophyta</taxon>
        <taxon>Magnoliopsida</taxon>
        <taxon>eudicotyledons</taxon>
        <taxon>Gunneridae</taxon>
        <taxon>Pentapetalae</taxon>
        <taxon>rosids</taxon>
        <taxon>fabids</taxon>
        <taxon>Malpighiales</taxon>
        <taxon>Salicaceae</taxon>
        <taxon>Flacourtieae</taxon>
        <taxon>Dovyalis</taxon>
    </lineage>
</organism>
<proteinExistence type="inferred from homology"/>
<name>A0AAV1S5Q7_9ROSI</name>
<accession>A0AAV1S5Q7</accession>
<feature type="domain" description="SMP" evidence="3">
    <location>
        <begin position="16"/>
        <end position="70"/>
    </location>
</feature>
<gene>
    <name evidence="4" type="ORF">DCAF_LOCUS19243</name>
</gene>
<comment type="caution">
    <text evidence="4">The sequence shown here is derived from an EMBL/GenBank/DDBJ whole genome shotgun (WGS) entry which is preliminary data.</text>
</comment>
<dbReference type="Proteomes" id="UP001314170">
    <property type="component" value="Unassembled WGS sequence"/>
</dbReference>
<dbReference type="Pfam" id="PF04927">
    <property type="entry name" value="SMP"/>
    <property type="match status" value="3"/>
</dbReference>
<evidence type="ECO:0000259" key="3">
    <source>
        <dbReference type="Pfam" id="PF04927"/>
    </source>
</evidence>
<comment type="similarity">
    <text evidence="1">Belongs to the LEA type SMP family.</text>
</comment>
<feature type="domain" description="SMP" evidence="3">
    <location>
        <begin position="198"/>
        <end position="256"/>
    </location>
</feature>
<evidence type="ECO:0000256" key="2">
    <source>
        <dbReference type="ARBA" id="ARBA00022737"/>
    </source>
</evidence>
<dbReference type="AlphaFoldDB" id="A0AAV1S5Q7"/>
<dbReference type="PANTHER" id="PTHR31174">
    <property type="entry name" value="SEED MATURATION FAMILY PROTEIN"/>
    <property type="match status" value="1"/>
</dbReference>
<evidence type="ECO:0000313" key="4">
    <source>
        <dbReference type="EMBL" id="CAK7346566.1"/>
    </source>
</evidence>
<dbReference type="EMBL" id="CAWUPB010001173">
    <property type="protein sequence ID" value="CAK7346566.1"/>
    <property type="molecule type" value="Genomic_DNA"/>
</dbReference>
<evidence type="ECO:0000313" key="5">
    <source>
        <dbReference type="Proteomes" id="UP001314170"/>
    </source>
</evidence>
<feature type="domain" description="SMP" evidence="3">
    <location>
        <begin position="133"/>
        <end position="191"/>
    </location>
</feature>
<keyword evidence="2" id="KW-0677">Repeat</keyword>
<protein>
    <recommendedName>
        <fullName evidence="3">SMP domain-containing protein</fullName>
    </recommendedName>
</protein>
<keyword evidence="5" id="KW-1185">Reference proteome</keyword>
<dbReference type="InterPro" id="IPR042971">
    <property type="entry name" value="LEA_SMP"/>
</dbReference>
<dbReference type="InterPro" id="IPR007011">
    <property type="entry name" value="LEA_SMP_dom"/>
</dbReference>
<dbReference type="PANTHER" id="PTHR31174:SF31">
    <property type="entry name" value="LATE EMBRYOGENESIS ABUNDANT PROTEIN 3"/>
    <property type="match status" value="1"/>
</dbReference>